<dbReference type="Pfam" id="PF12357">
    <property type="entry name" value="PLD_C"/>
    <property type="match status" value="1"/>
</dbReference>
<evidence type="ECO:0000256" key="8">
    <source>
        <dbReference type="ARBA" id="ARBA00023098"/>
    </source>
</evidence>
<evidence type="ECO:0000256" key="2">
    <source>
        <dbReference type="ARBA" id="ARBA00012027"/>
    </source>
</evidence>
<dbReference type="GO" id="GO:0016042">
    <property type="term" value="P:lipid catabolic process"/>
    <property type="evidence" value="ECO:0007669"/>
    <property type="project" value="UniProtKB-KW"/>
</dbReference>
<dbReference type="GO" id="GO:0004630">
    <property type="term" value="F:phospholipase D activity"/>
    <property type="evidence" value="ECO:0007669"/>
    <property type="project" value="UniProtKB-EC"/>
</dbReference>
<dbReference type="AlphaFoldDB" id="A0A317YB36"/>
<dbReference type="ExpressionAtlas" id="A0A317YB36">
    <property type="expression patterns" value="baseline and differential"/>
</dbReference>
<sequence>MSGANNLIPIEIALKIANKIKANERFSAYIVVPMWPEGNPTGAATQRILYWQNKTMQMMYETIYRTLKEEGLDDMYEPQDYLNFFCLGNREVADSTSTSNASNTANNPQVTTLLELNVFMLCSSPEYGVYAAYFAFNVQEQARKNRRFMVYVHSKGMIVDDEYVIIGSANINQRSMEGIRDTEIAMGAYQHNIHGLISFLPHVDRMSLWAEHIGSIEEDFNYPESLECMRRVRHLGEENWKQFVADEVTEMRGHLMKYPVSVGP</sequence>
<feature type="domain" description="PLD phosphodiesterase" evidence="9">
    <location>
        <begin position="148"/>
        <end position="175"/>
    </location>
</feature>
<evidence type="ECO:0000256" key="6">
    <source>
        <dbReference type="ARBA" id="ARBA00022837"/>
    </source>
</evidence>
<dbReference type="SUPFAM" id="SSF56024">
    <property type="entry name" value="Phospholipase D/nuclease"/>
    <property type="match status" value="1"/>
</dbReference>
<gene>
    <name evidence="10" type="ORF">Zm00014a_032486</name>
</gene>
<reference evidence="10" key="1">
    <citation type="journal article" date="2018" name="Nat. Genet.">
        <title>Extensive intraspecific gene order and gene structural variations between Mo17 and other maize genomes.</title>
        <authorList>
            <person name="Sun S."/>
            <person name="Zhou Y."/>
            <person name="Chen J."/>
            <person name="Shi J."/>
            <person name="Zhao H."/>
            <person name="Zhao H."/>
            <person name="Song W."/>
            <person name="Zhang M."/>
            <person name="Cui Y."/>
            <person name="Dong X."/>
            <person name="Liu H."/>
            <person name="Ma X."/>
            <person name="Jiao Y."/>
            <person name="Wang B."/>
            <person name="Wei X."/>
            <person name="Stein J.C."/>
            <person name="Glaubitz J.C."/>
            <person name="Lu F."/>
            <person name="Yu G."/>
            <person name="Liang C."/>
            <person name="Fengler K."/>
            <person name="Li B."/>
            <person name="Rafalski A."/>
            <person name="Schnable P.S."/>
            <person name="Ware D.H."/>
            <person name="Buckler E.S."/>
            <person name="Lai J."/>
        </authorList>
    </citation>
    <scope>NUCLEOTIDE SEQUENCE [LARGE SCALE GENOMIC DNA]</scope>
    <source>
        <tissue evidence="10">Seedling</tissue>
    </source>
</reference>
<keyword evidence="4" id="KW-0677">Repeat</keyword>
<dbReference type="InterPro" id="IPR001736">
    <property type="entry name" value="PLipase_D/transphosphatidylase"/>
</dbReference>
<evidence type="ECO:0000313" key="10">
    <source>
        <dbReference type="EMBL" id="PWZ55733.1"/>
    </source>
</evidence>
<dbReference type="PANTHER" id="PTHR18896:SF65">
    <property type="entry name" value="PHOSPHOLIPASE D BETA 1"/>
    <property type="match status" value="1"/>
</dbReference>
<dbReference type="EC" id="3.1.4.4" evidence="2"/>
<keyword evidence="3" id="KW-0479">Metal-binding</keyword>
<evidence type="ECO:0000256" key="1">
    <source>
        <dbReference type="ARBA" id="ARBA00000798"/>
    </source>
</evidence>
<evidence type="ECO:0000256" key="7">
    <source>
        <dbReference type="ARBA" id="ARBA00022963"/>
    </source>
</evidence>
<dbReference type="PROSITE" id="PS50035">
    <property type="entry name" value="PLD"/>
    <property type="match status" value="1"/>
</dbReference>
<dbReference type="InterPro" id="IPR024632">
    <property type="entry name" value="PLipase_D_C"/>
</dbReference>
<evidence type="ECO:0000259" key="9">
    <source>
        <dbReference type="PROSITE" id="PS50035"/>
    </source>
</evidence>
<evidence type="ECO:0000256" key="4">
    <source>
        <dbReference type="ARBA" id="ARBA00022737"/>
    </source>
</evidence>
<keyword evidence="6" id="KW-0106">Calcium</keyword>
<protein>
    <recommendedName>
        <fullName evidence="2">phospholipase D</fullName>
        <ecNumber evidence="2">3.1.4.4</ecNumber>
    </recommendedName>
</protein>
<dbReference type="PANTHER" id="PTHR18896">
    <property type="entry name" value="PHOSPHOLIPASE D"/>
    <property type="match status" value="1"/>
</dbReference>
<accession>A0A317YB36</accession>
<keyword evidence="8" id="KW-0443">Lipid metabolism</keyword>
<keyword evidence="5" id="KW-0378">Hydrolase</keyword>
<name>A0A317YB36_MAIZE</name>
<dbReference type="SMART" id="SM00155">
    <property type="entry name" value="PLDc"/>
    <property type="match status" value="1"/>
</dbReference>
<dbReference type="Gene3D" id="3.30.870.10">
    <property type="entry name" value="Endonuclease Chain A"/>
    <property type="match status" value="1"/>
</dbReference>
<organism evidence="10">
    <name type="scientific">Zea mays</name>
    <name type="common">Maize</name>
    <dbReference type="NCBI Taxonomy" id="4577"/>
    <lineage>
        <taxon>Eukaryota</taxon>
        <taxon>Viridiplantae</taxon>
        <taxon>Streptophyta</taxon>
        <taxon>Embryophyta</taxon>
        <taxon>Tracheophyta</taxon>
        <taxon>Spermatophyta</taxon>
        <taxon>Magnoliopsida</taxon>
        <taxon>Liliopsida</taxon>
        <taxon>Poales</taxon>
        <taxon>Poaceae</taxon>
        <taxon>PACMAD clade</taxon>
        <taxon>Panicoideae</taxon>
        <taxon>Andropogonodae</taxon>
        <taxon>Andropogoneae</taxon>
        <taxon>Tripsacinae</taxon>
        <taxon>Zea</taxon>
    </lineage>
</organism>
<dbReference type="Pfam" id="PF00614">
    <property type="entry name" value="PLDc"/>
    <property type="match status" value="1"/>
</dbReference>
<dbReference type="GO" id="GO:0046872">
    <property type="term" value="F:metal ion binding"/>
    <property type="evidence" value="ECO:0007669"/>
    <property type="project" value="UniProtKB-KW"/>
</dbReference>
<evidence type="ECO:0000256" key="3">
    <source>
        <dbReference type="ARBA" id="ARBA00022723"/>
    </source>
</evidence>
<comment type="catalytic activity">
    <reaction evidence="1">
        <text>a 1,2-diacyl-sn-glycero-3-phosphocholine + H2O = a 1,2-diacyl-sn-glycero-3-phosphate + choline + H(+)</text>
        <dbReference type="Rhea" id="RHEA:14445"/>
        <dbReference type="ChEBI" id="CHEBI:15354"/>
        <dbReference type="ChEBI" id="CHEBI:15377"/>
        <dbReference type="ChEBI" id="CHEBI:15378"/>
        <dbReference type="ChEBI" id="CHEBI:57643"/>
        <dbReference type="ChEBI" id="CHEBI:58608"/>
        <dbReference type="EC" id="3.1.4.4"/>
    </reaction>
</comment>
<dbReference type="EMBL" id="NCVQ01000001">
    <property type="protein sequence ID" value="PWZ55733.1"/>
    <property type="molecule type" value="Genomic_DNA"/>
</dbReference>
<keyword evidence="7" id="KW-0442">Lipid degradation</keyword>
<dbReference type="Proteomes" id="UP000251960">
    <property type="component" value="Chromosome 1"/>
</dbReference>
<proteinExistence type="predicted"/>
<comment type="caution">
    <text evidence="10">The sequence shown here is derived from an EMBL/GenBank/DDBJ whole genome shotgun (WGS) entry which is preliminary data.</text>
</comment>
<dbReference type="InterPro" id="IPR015679">
    <property type="entry name" value="PLipase_D_fam"/>
</dbReference>
<evidence type="ECO:0000256" key="5">
    <source>
        <dbReference type="ARBA" id="ARBA00022801"/>
    </source>
</evidence>